<keyword evidence="5 7" id="KW-1133">Transmembrane helix</keyword>
<dbReference type="SUPFAM" id="SSF103473">
    <property type="entry name" value="MFS general substrate transporter"/>
    <property type="match status" value="1"/>
</dbReference>
<dbReference type="Proteomes" id="UP000268291">
    <property type="component" value="Unassembled WGS sequence"/>
</dbReference>
<keyword evidence="2" id="KW-0813">Transport</keyword>
<dbReference type="Pfam" id="PF05977">
    <property type="entry name" value="MFS_3"/>
    <property type="match status" value="1"/>
</dbReference>
<keyword evidence="10" id="KW-1185">Reference proteome</keyword>
<protein>
    <submittedName>
        <fullName evidence="9">MFS transporter</fullName>
    </submittedName>
</protein>
<accession>A0ABY0C810</accession>
<evidence type="ECO:0000313" key="9">
    <source>
        <dbReference type="EMBL" id="RUQ86193.1"/>
    </source>
</evidence>
<feature type="transmembrane region" description="Helical" evidence="7">
    <location>
        <begin position="121"/>
        <end position="142"/>
    </location>
</feature>
<dbReference type="PROSITE" id="PS50850">
    <property type="entry name" value="MFS"/>
    <property type="match status" value="1"/>
</dbReference>
<organism evidence="9 10">
    <name type="scientific">Labedella gwakjiensis</name>
    <dbReference type="NCBI Taxonomy" id="390269"/>
    <lineage>
        <taxon>Bacteria</taxon>
        <taxon>Bacillati</taxon>
        <taxon>Actinomycetota</taxon>
        <taxon>Actinomycetes</taxon>
        <taxon>Micrococcales</taxon>
        <taxon>Microbacteriaceae</taxon>
        <taxon>Labedella</taxon>
    </lineage>
</organism>
<evidence type="ECO:0000256" key="3">
    <source>
        <dbReference type="ARBA" id="ARBA00022475"/>
    </source>
</evidence>
<evidence type="ECO:0000256" key="4">
    <source>
        <dbReference type="ARBA" id="ARBA00022692"/>
    </source>
</evidence>
<dbReference type="InterPro" id="IPR036259">
    <property type="entry name" value="MFS_trans_sf"/>
</dbReference>
<evidence type="ECO:0000256" key="6">
    <source>
        <dbReference type="ARBA" id="ARBA00023136"/>
    </source>
</evidence>
<feature type="transmembrane region" description="Helical" evidence="7">
    <location>
        <begin position="154"/>
        <end position="181"/>
    </location>
</feature>
<feature type="transmembrane region" description="Helical" evidence="7">
    <location>
        <begin position="92"/>
        <end position="115"/>
    </location>
</feature>
<name>A0ABY0C810_9MICO</name>
<dbReference type="Gene3D" id="1.20.1250.20">
    <property type="entry name" value="MFS general substrate transporter like domains"/>
    <property type="match status" value="1"/>
</dbReference>
<dbReference type="PANTHER" id="PTHR23513:SF9">
    <property type="entry name" value="ENTEROBACTIN EXPORTER ENTS"/>
    <property type="match status" value="1"/>
</dbReference>
<evidence type="ECO:0000313" key="10">
    <source>
        <dbReference type="Proteomes" id="UP000268291"/>
    </source>
</evidence>
<comment type="caution">
    <text evidence="9">The sequence shown here is derived from an EMBL/GenBank/DDBJ whole genome shotgun (WGS) entry which is preliminary data.</text>
</comment>
<evidence type="ECO:0000256" key="5">
    <source>
        <dbReference type="ARBA" id="ARBA00022989"/>
    </source>
</evidence>
<evidence type="ECO:0000256" key="2">
    <source>
        <dbReference type="ARBA" id="ARBA00022448"/>
    </source>
</evidence>
<evidence type="ECO:0000259" key="8">
    <source>
        <dbReference type="PROSITE" id="PS50850"/>
    </source>
</evidence>
<dbReference type="PANTHER" id="PTHR23513">
    <property type="entry name" value="INTEGRAL MEMBRANE EFFLUX PROTEIN-RELATED"/>
    <property type="match status" value="1"/>
</dbReference>
<dbReference type="EMBL" id="RZGY01000001">
    <property type="protein sequence ID" value="RUQ86193.1"/>
    <property type="molecule type" value="Genomic_DNA"/>
</dbReference>
<evidence type="ECO:0000256" key="1">
    <source>
        <dbReference type="ARBA" id="ARBA00004429"/>
    </source>
</evidence>
<evidence type="ECO:0000256" key="7">
    <source>
        <dbReference type="SAM" id="Phobius"/>
    </source>
</evidence>
<reference evidence="9 10" key="1">
    <citation type="submission" date="2018-12" db="EMBL/GenBank/DDBJ databases">
        <authorList>
            <person name="hu s."/>
            <person name="Xu Y."/>
            <person name="Xu B."/>
            <person name="Li F."/>
        </authorList>
    </citation>
    <scope>NUCLEOTIDE SEQUENCE [LARGE SCALE GENOMIC DNA]</scope>
    <source>
        <strain evidence="9 10">KSW2-17</strain>
    </source>
</reference>
<dbReference type="InterPro" id="IPR010290">
    <property type="entry name" value="TM_effector"/>
</dbReference>
<keyword evidence="6 7" id="KW-0472">Membrane</keyword>
<dbReference type="RefSeq" id="WP_106564272.1">
    <property type="nucleotide sequence ID" value="NZ_PYAU01000001.1"/>
</dbReference>
<feature type="transmembrane region" description="Helical" evidence="7">
    <location>
        <begin position="252"/>
        <end position="279"/>
    </location>
</feature>
<keyword evidence="3" id="KW-1003">Cell membrane</keyword>
<feature type="transmembrane region" description="Helical" evidence="7">
    <location>
        <begin position="30"/>
        <end position="53"/>
    </location>
</feature>
<keyword evidence="4 7" id="KW-0812">Transmembrane</keyword>
<proteinExistence type="predicted"/>
<dbReference type="InterPro" id="IPR020846">
    <property type="entry name" value="MFS_dom"/>
</dbReference>
<feature type="transmembrane region" description="Helical" evidence="7">
    <location>
        <begin position="395"/>
        <end position="425"/>
    </location>
</feature>
<feature type="transmembrane region" description="Helical" evidence="7">
    <location>
        <begin position="59"/>
        <end position="80"/>
    </location>
</feature>
<feature type="transmembrane region" description="Helical" evidence="7">
    <location>
        <begin position="299"/>
        <end position="323"/>
    </location>
</feature>
<feature type="transmembrane region" description="Helical" evidence="7">
    <location>
        <begin position="187"/>
        <end position="207"/>
    </location>
</feature>
<dbReference type="CDD" id="cd06173">
    <property type="entry name" value="MFS_MefA_like"/>
    <property type="match status" value="1"/>
</dbReference>
<gene>
    <name evidence="9" type="ORF">ELQ93_04075</name>
</gene>
<sequence>MVPSAPPPSPRRGHLIDISPLRESPAFARLWAGSAIAGIGGQMTIVAVGLHIYELTGSTFAVAMVGTLALVPMIAAGLYGGMLADAFDRRRLALASSTVAWLSTIGLVLVAWSGFEQVWPFYLLTTVTSVAATITGTARQAIVPRLVPRELLPAASALGGVSMGVMVTVGPALAGVLVAAVGFGWTYAIDVILFTAAFLGIVTLPAIRPEGETSRPGLESVKTGLRFLKGAPNVRMSFIVDIIAMTFGRPHALFPAVGALVIGGGAVTVGVLTAASAVGTLVCSLFSGRIGLVRKHGVAIGWAIGVYGAFVAGFGAVLAVLVLTGSSRSDPDIAGADLVALGIAALMMAGTGAADNVSSIFRNTILQTAVPDNMRGRLQGIFTVVVTGGPRVGDFYVGVLALIVAVWVPPLLGGFLIIALIALCLRLAPSFRHYDADAPTP</sequence>
<feature type="domain" description="Major facilitator superfamily (MFS) profile" evidence="8">
    <location>
        <begin position="189"/>
        <end position="441"/>
    </location>
</feature>
<comment type="subcellular location">
    <subcellularLocation>
        <location evidence="1">Cell inner membrane</location>
        <topology evidence="1">Multi-pass membrane protein</topology>
    </subcellularLocation>
</comment>
<feature type="transmembrane region" description="Helical" evidence="7">
    <location>
        <begin position="335"/>
        <end position="354"/>
    </location>
</feature>